<sequence length="55" mass="6528">MRADINYEMAHNTWRGTLPLRKTLGHASLMKSQVWPAIRLSRSKYKKPTRREECL</sequence>
<protein>
    <submittedName>
        <fullName evidence="1">Uncharacterized protein</fullName>
    </submittedName>
</protein>
<evidence type="ECO:0000313" key="1">
    <source>
        <dbReference type="EMBL" id="SAL55575.1"/>
    </source>
</evidence>
<proteinExistence type="predicted"/>
<dbReference type="AlphaFoldDB" id="A0A158IG92"/>
<dbReference type="Proteomes" id="UP000054893">
    <property type="component" value="Unassembled WGS sequence"/>
</dbReference>
<name>A0A158IG92_CABSO</name>
<dbReference type="EMBL" id="FCOC02000040">
    <property type="protein sequence ID" value="SAL55575.1"/>
    <property type="molecule type" value="Genomic_DNA"/>
</dbReference>
<reference evidence="1 2" key="1">
    <citation type="submission" date="2016-01" db="EMBL/GenBank/DDBJ databases">
        <authorList>
            <person name="Oliw E.H."/>
        </authorList>
    </citation>
    <scope>NUCLEOTIDE SEQUENCE [LARGE SCALE GENOMIC DNA]</scope>
    <source>
        <strain evidence="1">LMG 22029</strain>
    </source>
</reference>
<evidence type="ECO:0000313" key="2">
    <source>
        <dbReference type="Proteomes" id="UP000054893"/>
    </source>
</evidence>
<organism evidence="1 2">
    <name type="scientific">Caballeronia sordidicola</name>
    <name type="common">Burkholderia sordidicola</name>
    <dbReference type="NCBI Taxonomy" id="196367"/>
    <lineage>
        <taxon>Bacteria</taxon>
        <taxon>Pseudomonadati</taxon>
        <taxon>Pseudomonadota</taxon>
        <taxon>Betaproteobacteria</taxon>
        <taxon>Burkholderiales</taxon>
        <taxon>Burkholderiaceae</taxon>
        <taxon>Caballeronia</taxon>
    </lineage>
</organism>
<gene>
    <name evidence="1" type="ORF">AWB64_06145</name>
</gene>
<accession>A0A158IG92</accession>